<dbReference type="PANTHER" id="PTHR36566">
    <property type="entry name" value="NICKEL INSERTION PROTEIN-RELATED"/>
    <property type="match status" value="1"/>
</dbReference>
<evidence type="ECO:0000313" key="3">
    <source>
        <dbReference type="Proteomes" id="UP000184295"/>
    </source>
</evidence>
<accession>A0A1M4UBX7</accession>
<dbReference type="STRING" id="1121881.SAMN02745225_00916"/>
<dbReference type="EMBL" id="FQUL01000009">
    <property type="protein sequence ID" value="SHE54107.1"/>
    <property type="molecule type" value="Genomic_DNA"/>
</dbReference>
<dbReference type="AlphaFoldDB" id="A0A1M4UBX7"/>
<dbReference type="Pfam" id="PF01969">
    <property type="entry name" value="Ni_insertion"/>
    <property type="match status" value="1"/>
</dbReference>
<dbReference type="RefSeq" id="WP_072789211.1">
    <property type="nucleotide sequence ID" value="NZ_FQUL01000009.1"/>
</dbReference>
<dbReference type="Proteomes" id="UP000184295">
    <property type="component" value="Unassembled WGS sequence"/>
</dbReference>
<evidence type="ECO:0000313" key="2">
    <source>
        <dbReference type="EMBL" id="SHE54107.1"/>
    </source>
</evidence>
<keyword evidence="3" id="KW-1185">Reference proteome</keyword>
<protein>
    <recommendedName>
        <fullName evidence="4">Nickel-pincer cofactor biosynthesis protein LarC</fullName>
    </recommendedName>
</protein>
<dbReference type="OrthoDB" id="9765625at2"/>
<proteinExistence type="predicted"/>
<name>A0A1M4UBX7_9ACTN</name>
<evidence type="ECO:0000256" key="1">
    <source>
        <dbReference type="ARBA" id="ARBA00022596"/>
    </source>
</evidence>
<dbReference type="Gene3D" id="3.30.70.1380">
    <property type="entry name" value="Transcriptional regulatory protein pf0864 domain like"/>
    <property type="match status" value="1"/>
</dbReference>
<evidence type="ECO:0008006" key="4">
    <source>
        <dbReference type="Google" id="ProtNLM"/>
    </source>
</evidence>
<keyword evidence="1" id="KW-0533">Nickel</keyword>
<organism evidence="2 3">
    <name type="scientific">Ferrithrix thermotolerans DSM 19514</name>
    <dbReference type="NCBI Taxonomy" id="1121881"/>
    <lineage>
        <taxon>Bacteria</taxon>
        <taxon>Bacillati</taxon>
        <taxon>Actinomycetota</taxon>
        <taxon>Acidimicrobiia</taxon>
        <taxon>Acidimicrobiales</taxon>
        <taxon>Acidimicrobiaceae</taxon>
        <taxon>Ferrithrix</taxon>
    </lineage>
</organism>
<sequence length="394" mass="43159">MRLHLDLSNGAAGDMIIAALCDLFEDLRTPGDTLAMIAQAVGADVAFERVKPASLSAMRFEVVGGDRPMTLDEMISGLARVEVPKEAKRWARWGLELLGECETKVHGSDGGVHLHELGTADTFVDLLGALTLLHTLRPEQLSSNSATVGCSQVEIAHGRYPNPVPVVATLLIRAGVPVKMVDDSFEYLTPTAALILAVLANFGLYRYHDTQGLLRAVGYGAGQKVREGVSGVLSAYLFEDVVDYEALDQIYSISVHVDDLTGEEIGLLTDRAMAYGALDCWAAPVFGKKSRPGFEITVLVRRNELAFFREFLHRETRSPGLRILPIKRSVEPHFFSEVEVTEGVKVRIKSTRVGHKVEFDDAVRASLVTGESVSDVVKKASAIYMKKEEHRNEL</sequence>
<dbReference type="InterPro" id="IPR002822">
    <property type="entry name" value="Ni_insertion"/>
</dbReference>
<reference evidence="3" key="1">
    <citation type="submission" date="2016-11" db="EMBL/GenBank/DDBJ databases">
        <authorList>
            <person name="Varghese N."/>
            <person name="Submissions S."/>
        </authorList>
    </citation>
    <scope>NUCLEOTIDE SEQUENCE [LARGE SCALE GENOMIC DNA]</scope>
    <source>
        <strain evidence="3">DSM 19514</strain>
    </source>
</reference>
<dbReference type="PANTHER" id="PTHR36566:SF1">
    <property type="entry name" value="PYRIDINIUM-3,5-BISTHIOCARBOXYLIC ACID MONONUCLEOTIDE NICKEL INSERTION PROTEIN"/>
    <property type="match status" value="1"/>
</dbReference>
<gene>
    <name evidence="2" type="ORF">SAMN02745225_00916</name>
</gene>